<name>A0A939IZ58_9HYPH</name>
<dbReference type="RefSeq" id="WP_207139244.1">
    <property type="nucleotide sequence ID" value="NZ_JAEKJZ010000001.1"/>
</dbReference>
<evidence type="ECO:0000313" key="4">
    <source>
        <dbReference type="Proteomes" id="UP000664096"/>
    </source>
</evidence>
<evidence type="ECO:0000256" key="2">
    <source>
        <dbReference type="SAM" id="SignalP"/>
    </source>
</evidence>
<evidence type="ECO:0000256" key="1">
    <source>
        <dbReference type="SAM" id="MobiDB-lite"/>
    </source>
</evidence>
<dbReference type="AlphaFoldDB" id="A0A939IZ58"/>
<feature type="signal peptide" evidence="2">
    <location>
        <begin position="1"/>
        <end position="35"/>
    </location>
</feature>
<evidence type="ECO:0008006" key="5">
    <source>
        <dbReference type="Google" id="ProtNLM"/>
    </source>
</evidence>
<accession>A0A939IZ58</accession>
<dbReference type="EMBL" id="JAEKJZ010000001">
    <property type="protein sequence ID" value="MBN9669701.1"/>
    <property type="molecule type" value="Genomic_DNA"/>
</dbReference>
<feature type="chain" id="PRO_5037667081" description="LTXXQ motif family protein" evidence="2">
    <location>
        <begin position="36"/>
        <end position="216"/>
    </location>
</feature>
<feature type="compositionally biased region" description="Gly residues" evidence="1">
    <location>
        <begin position="52"/>
        <end position="66"/>
    </location>
</feature>
<proteinExistence type="predicted"/>
<feature type="region of interest" description="Disordered" evidence="1">
    <location>
        <begin position="37"/>
        <end position="68"/>
    </location>
</feature>
<dbReference type="Proteomes" id="UP000664096">
    <property type="component" value="Unassembled WGS sequence"/>
</dbReference>
<gene>
    <name evidence="3" type="ORF">JF539_05080</name>
</gene>
<comment type="caution">
    <text evidence="3">The sequence shown here is derived from an EMBL/GenBank/DDBJ whole genome shotgun (WGS) entry which is preliminary data.</text>
</comment>
<sequence length="216" mass="23443">MKFFHLERRFKVNVRALAAITVLILFQAIGTVADAQTTGGTTGQSSSSANGGSLGSGSSGETGYAGGDSDTINLASSEEITNSVLKQLERRAARCGQLKRVHRIDCLRQVFAQTAAMLGNRRDLADASGELRKLSNTLNGIVRRNRDRKTRKAKLGHTYNRAVKIDALEEAEKQAIAAIEETATKLLRSAGNSRNRKVPYTRIARAVNSTKKILRS</sequence>
<protein>
    <recommendedName>
        <fullName evidence="5">LTXXQ motif family protein</fullName>
    </recommendedName>
</protein>
<evidence type="ECO:0000313" key="3">
    <source>
        <dbReference type="EMBL" id="MBN9669701.1"/>
    </source>
</evidence>
<feature type="compositionally biased region" description="Low complexity" evidence="1">
    <location>
        <begin position="37"/>
        <end position="51"/>
    </location>
</feature>
<keyword evidence="2" id="KW-0732">Signal</keyword>
<organism evidence="3 4">
    <name type="scientific">Roseibium aggregatum</name>
    <dbReference type="NCBI Taxonomy" id="187304"/>
    <lineage>
        <taxon>Bacteria</taxon>
        <taxon>Pseudomonadati</taxon>
        <taxon>Pseudomonadota</taxon>
        <taxon>Alphaproteobacteria</taxon>
        <taxon>Hyphomicrobiales</taxon>
        <taxon>Stappiaceae</taxon>
        <taxon>Roseibium</taxon>
    </lineage>
</organism>
<reference evidence="3" key="1">
    <citation type="submission" date="2020-12" db="EMBL/GenBank/DDBJ databases">
        <title>Oil enriched cultivation method for isolating marine PHA-producing bacteria.</title>
        <authorList>
            <person name="Zheng W."/>
            <person name="Yu S."/>
            <person name="Huang Y."/>
        </authorList>
    </citation>
    <scope>NUCLEOTIDE SEQUENCE</scope>
    <source>
        <strain evidence="3">SY-2-12</strain>
    </source>
</reference>